<feature type="transmembrane region" description="Helical" evidence="8">
    <location>
        <begin position="1795"/>
        <end position="1822"/>
    </location>
</feature>
<dbReference type="STRING" id="6573.A0A210QIZ8"/>
<gene>
    <name evidence="10" type="ORF">KP79_PYT05579</name>
</gene>
<sequence length="1870" mass="205739">MHLTFPKLLNALPNETKSVQVVSIHNFQDRFGWACRIIRGRDFVLVLCTLAAILLVLVSDISSHSVKMVFTVLLLMSAAFLAPVIGQEIKFLEQQTSGIDGNLKVALTNGILENTQRGTYIGQLVAYVDGQSNSNIVYSKEIGGDNYLDVSPTGEVTTDAPLDRELSNANTILITFIATFETVETRAPIKISVLDKNDNIPIFERTEGLAVEVSEDVANGTMVFSNIFVSDLDLGWYAQIKMTCMVVPNDTKSAEACDTFGLSETPVNDPQNPDLKAQGFIYVKKALDYETQKEYTMTISAVDNPDKKGGGVSHPVTVNIAIDVFDEQDSPPVFSTNTLRAFVHEHSMVGKRLSSVTVRDGDRGNPRLLNISIIDSADLFDLSITMDAATRVYTVVIVVKGDIDRETYPAGHSFIIKAIEIDDTTGLLTNSMAEVTVEVTIEDINDNPPIFTKNTYNVNLTEPIANDGIVPGVTIEVSDADVTRTADGLSYSTFNVSIISQSSPPAFHLNNDGGTRKASFNLVIDNYMNLDYEVPAYRTRVVVIEAVDFNNNSLSSTAVVNINIIDYNDNAPVFLQTSYSASVSENELPGKTVQTIRATDSDSGTNAALTYTFVDPNIVMFNLNPTTGVVTLAQQLDYDNGAVQYEMTVIVSDGGNPTETASTSLLVTVLNYNDLPPVFQLSSYRSTVTESSTVFLIPVTVQASDPDGFAVTYSIVGGNTLNNAFRIDPNLGVLSLISQVNYKDTPGQNGFFNLNVSAADSGNPSQVSYVTITVEVRDENNANPTFPNTSYNKTISESVATGTTVLQVLATDTDSGTNGELTYSITVGAKDDFKIKSDTGIIYVGSSATLDYDDTAAYTIRVEAIDRGSPPRTGSTTVYITLEDANNKSPKFDIPLYVEKLDETEPVGTSVLRMNATDLDSARSIQYSIRLSTIIAYQANGQQVATIFDYNYRQAFRIDSTSGIIYTNATLDFDKASQIQFIVEARDVNATLEQTATATALIYILQDVDDTPEFDAPWTKANPSYNHVIPEAKSNFTYITLIAYVPSTKEQIRDFQEVPGTDTQDYFVVERTTGKVLANREIDYETLDRKILSLTVRATSPAGLSSIANINFQIQDINDNAPMFLQPNYTFTVSEGKQYPEEVGNIMAYDADSSSNANISFSITGTNSSHFTIFMVGNNMRSATGIIAVSQNTILDYETTQQYNLVLHARDNPDVSRFDVYKETSIKLTIRLTDINDQKPVFSQQTYNFFTVETFGGSNVIGQVSATDLDTGSNGRVTYNFVNATAIVSRYFQIFPNSGNVVTMTSLEGASVYGSFYVKVRARDSGTPFEFSYANVYINVSSGQLDNGQPIWFQPAIGAFVNILEHTAINTNIFNASASPRTQGAGILFSFLSNSQDLNKFAITPQGHITIIGDIDREEKAIYDLIILATDSLNSTLQGTRRLTVRVLDINDNLPSFRSCPDKTYLDVVTVSVRENLIAETFVYRVEACDLDVAPNNNIEYRFNYDDSSCFPNATSPFTLNSATGWITTNVALNRELVPMYRVCVEARPALFGRRKRATDDTVQKIDVIVLDNNDNGPVFLTKDIFKAIFELPTAEAVTQLRAVDPDSSFFNKVRYSITEILFEKPGRQIQTYGAFNINPDTGLVTVNFPTYNAFTSGYFKISVRAEDSFDSTMFDTTQIMILIAEEVSQIRVVTDSNDNLDIADNVAQMISDLNAAGLVTFQQTQIRYHKDSSGAAIPSKTDVCMLAIQNNKVLDAYDGQAMLETRDGIIRNYGFREIGSCEPSTTSDLEGWSVFWWVLVAFAIFMFILILILMYAIFALYRKFGAINIINDLDLCCQRHRPHGDLSRVAEGGSQRKNIKSGLLTENET</sequence>
<dbReference type="PROSITE" id="PS00232">
    <property type="entry name" value="CADHERIN_1"/>
    <property type="match status" value="5"/>
</dbReference>
<dbReference type="EMBL" id="NEDP02003396">
    <property type="protein sequence ID" value="OWF48734.1"/>
    <property type="molecule type" value="Genomic_DNA"/>
</dbReference>
<evidence type="ECO:0000256" key="2">
    <source>
        <dbReference type="ARBA" id="ARBA00022692"/>
    </source>
</evidence>
<dbReference type="SUPFAM" id="SSF49313">
    <property type="entry name" value="Cadherin-like"/>
    <property type="match status" value="14"/>
</dbReference>
<dbReference type="PANTHER" id="PTHR24026">
    <property type="entry name" value="FAT ATYPICAL CADHERIN-RELATED"/>
    <property type="match status" value="1"/>
</dbReference>
<dbReference type="GO" id="GO:0005886">
    <property type="term" value="C:plasma membrane"/>
    <property type="evidence" value="ECO:0007669"/>
    <property type="project" value="InterPro"/>
</dbReference>
<keyword evidence="5 8" id="KW-1133">Transmembrane helix</keyword>
<evidence type="ECO:0000256" key="4">
    <source>
        <dbReference type="ARBA" id="ARBA00022837"/>
    </source>
</evidence>
<dbReference type="InterPro" id="IPR015919">
    <property type="entry name" value="Cadherin-like_sf"/>
</dbReference>
<dbReference type="GO" id="GO:0007156">
    <property type="term" value="P:homophilic cell adhesion via plasma membrane adhesion molecules"/>
    <property type="evidence" value="ECO:0007669"/>
    <property type="project" value="InterPro"/>
</dbReference>
<dbReference type="Pfam" id="PF00028">
    <property type="entry name" value="Cadherin"/>
    <property type="match status" value="8"/>
</dbReference>
<evidence type="ECO:0000256" key="6">
    <source>
        <dbReference type="ARBA" id="ARBA00023136"/>
    </source>
</evidence>
<feature type="transmembrane region" description="Helical" evidence="8">
    <location>
        <begin position="43"/>
        <end position="61"/>
    </location>
</feature>
<comment type="subcellular location">
    <subcellularLocation>
        <location evidence="1">Membrane</location>
    </subcellularLocation>
</comment>
<dbReference type="PROSITE" id="PS50268">
    <property type="entry name" value="CADHERIN_2"/>
    <property type="match status" value="14"/>
</dbReference>
<feature type="domain" description="Cadherin" evidence="9">
    <location>
        <begin position="1465"/>
        <end position="1580"/>
    </location>
</feature>
<organism evidence="10 11">
    <name type="scientific">Mizuhopecten yessoensis</name>
    <name type="common">Japanese scallop</name>
    <name type="synonym">Patinopecten yessoensis</name>
    <dbReference type="NCBI Taxonomy" id="6573"/>
    <lineage>
        <taxon>Eukaryota</taxon>
        <taxon>Metazoa</taxon>
        <taxon>Spiralia</taxon>
        <taxon>Lophotrochozoa</taxon>
        <taxon>Mollusca</taxon>
        <taxon>Bivalvia</taxon>
        <taxon>Autobranchia</taxon>
        <taxon>Pteriomorphia</taxon>
        <taxon>Pectinida</taxon>
        <taxon>Pectinoidea</taxon>
        <taxon>Pectinidae</taxon>
        <taxon>Mizuhopecten</taxon>
    </lineage>
</organism>
<evidence type="ECO:0000256" key="3">
    <source>
        <dbReference type="ARBA" id="ARBA00022737"/>
    </source>
</evidence>
<dbReference type="Gene3D" id="2.60.40.60">
    <property type="entry name" value="Cadherins"/>
    <property type="match status" value="14"/>
</dbReference>
<name>A0A210QIZ8_MIZYE</name>
<dbReference type="InterPro" id="IPR020894">
    <property type="entry name" value="Cadherin_CS"/>
</dbReference>
<evidence type="ECO:0000256" key="7">
    <source>
        <dbReference type="PROSITE-ProRule" id="PRU00043"/>
    </source>
</evidence>
<reference evidence="10 11" key="1">
    <citation type="journal article" date="2017" name="Nat. Ecol. Evol.">
        <title>Scallop genome provides insights into evolution of bilaterian karyotype and development.</title>
        <authorList>
            <person name="Wang S."/>
            <person name="Zhang J."/>
            <person name="Jiao W."/>
            <person name="Li J."/>
            <person name="Xun X."/>
            <person name="Sun Y."/>
            <person name="Guo X."/>
            <person name="Huan P."/>
            <person name="Dong B."/>
            <person name="Zhang L."/>
            <person name="Hu X."/>
            <person name="Sun X."/>
            <person name="Wang J."/>
            <person name="Zhao C."/>
            <person name="Wang Y."/>
            <person name="Wang D."/>
            <person name="Huang X."/>
            <person name="Wang R."/>
            <person name="Lv J."/>
            <person name="Li Y."/>
            <person name="Zhang Z."/>
            <person name="Liu B."/>
            <person name="Lu W."/>
            <person name="Hui Y."/>
            <person name="Liang J."/>
            <person name="Zhou Z."/>
            <person name="Hou R."/>
            <person name="Li X."/>
            <person name="Liu Y."/>
            <person name="Li H."/>
            <person name="Ning X."/>
            <person name="Lin Y."/>
            <person name="Zhao L."/>
            <person name="Xing Q."/>
            <person name="Dou J."/>
            <person name="Li Y."/>
            <person name="Mao J."/>
            <person name="Guo H."/>
            <person name="Dou H."/>
            <person name="Li T."/>
            <person name="Mu C."/>
            <person name="Jiang W."/>
            <person name="Fu Q."/>
            <person name="Fu X."/>
            <person name="Miao Y."/>
            <person name="Liu J."/>
            <person name="Yu Q."/>
            <person name="Li R."/>
            <person name="Liao H."/>
            <person name="Li X."/>
            <person name="Kong Y."/>
            <person name="Jiang Z."/>
            <person name="Chourrout D."/>
            <person name="Li R."/>
            <person name="Bao Z."/>
        </authorList>
    </citation>
    <scope>NUCLEOTIDE SEQUENCE [LARGE SCALE GENOMIC DNA]</scope>
    <source>
        <strain evidence="10 11">PY_sf001</strain>
    </source>
</reference>
<evidence type="ECO:0000259" key="9">
    <source>
        <dbReference type="PROSITE" id="PS50268"/>
    </source>
</evidence>
<feature type="domain" description="Cadherin" evidence="9">
    <location>
        <begin position="205"/>
        <end position="334"/>
    </location>
</feature>
<keyword evidence="6 8" id="KW-0472">Membrane</keyword>
<evidence type="ECO:0000313" key="10">
    <source>
        <dbReference type="EMBL" id="OWF48734.1"/>
    </source>
</evidence>
<feature type="domain" description="Cadherin" evidence="9">
    <location>
        <begin position="1125"/>
        <end position="1242"/>
    </location>
</feature>
<feature type="domain" description="Cadherin" evidence="9">
    <location>
        <begin position="1243"/>
        <end position="1352"/>
    </location>
</feature>
<feature type="transmembrane region" description="Helical" evidence="8">
    <location>
        <begin position="68"/>
        <end position="86"/>
    </location>
</feature>
<feature type="domain" description="Cadherin" evidence="9">
    <location>
        <begin position="111"/>
        <end position="203"/>
    </location>
</feature>
<evidence type="ECO:0000313" key="11">
    <source>
        <dbReference type="Proteomes" id="UP000242188"/>
    </source>
</evidence>
<feature type="domain" description="Cadherin" evidence="9">
    <location>
        <begin position="452"/>
        <end position="574"/>
    </location>
</feature>
<comment type="caution">
    <text evidence="10">The sequence shown here is derived from an EMBL/GenBank/DDBJ whole genome shotgun (WGS) entry which is preliminary data.</text>
</comment>
<keyword evidence="11" id="KW-1185">Reference proteome</keyword>
<dbReference type="FunFam" id="2.60.40.60:FF:000020">
    <property type="entry name" value="Dachsous cadherin-related 1b"/>
    <property type="match status" value="2"/>
</dbReference>
<feature type="domain" description="Cadherin" evidence="9">
    <location>
        <begin position="787"/>
        <end position="892"/>
    </location>
</feature>
<keyword evidence="4 7" id="KW-0106">Calcium</keyword>
<evidence type="ECO:0000256" key="8">
    <source>
        <dbReference type="SAM" id="Phobius"/>
    </source>
</evidence>
<protein>
    <submittedName>
        <fullName evidence="10">Cadherin-23</fullName>
    </submittedName>
</protein>
<feature type="domain" description="Cadherin" evidence="9">
    <location>
        <begin position="680"/>
        <end position="786"/>
    </location>
</feature>
<dbReference type="Proteomes" id="UP000242188">
    <property type="component" value="Unassembled WGS sequence"/>
</dbReference>
<proteinExistence type="predicted"/>
<dbReference type="PANTHER" id="PTHR24026:SF133">
    <property type="entry name" value="CADHERIN-RELATED FAMILY MEMBER 2"/>
    <property type="match status" value="1"/>
</dbReference>
<accession>A0A210QIZ8</accession>
<feature type="domain" description="Cadherin" evidence="9">
    <location>
        <begin position="335"/>
        <end position="451"/>
    </location>
</feature>
<feature type="domain" description="Cadherin" evidence="9">
    <location>
        <begin position="893"/>
        <end position="1014"/>
    </location>
</feature>
<evidence type="ECO:0000256" key="1">
    <source>
        <dbReference type="ARBA" id="ARBA00004370"/>
    </source>
</evidence>
<feature type="domain" description="Cadherin" evidence="9">
    <location>
        <begin position="1361"/>
        <end position="1457"/>
    </location>
</feature>
<evidence type="ECO:0000256" key="5">
    <source>
        <dbReference type="ARBA" id="ARBA00022989"/>
    </source>
</evidence>
<feature type="domain" description="Cadherin" evidence="9">
    <location>
        <begin position="1598"/>
        <end position="1707"/>
    </location>
</feature>
<feature type="domain" description="Cadherin" evidence="9">
    <location>
        <begin position="1055"/>
        <end position="1124"/>
    </location>
</feature>
<keyword evidence="3" id="KW-0677">Repeat</keyword>
<dbReference type="InterPro" id="IPR002126">
    <property type="entry name" value="Cadherin-like_dom"/>
</dbReference>
<dbReference type="GO" id="GO:0005509">
    <property type="term" value="F:calcium ion binding"/>
    <property type="evidence" value="ECO:0007669"/>
    <property type="project" value="UniProtKB-UniRule"/>
</dbReference>
<feature type="domain" description="Cadherin" evidence="9">
    <location>
        <begin position="575"/>
        <end position="679"/>
    </location>
</feature>
<dbReference type="SMART" id="SM00112">
    <property type="entry name" value="CA"/>
    <property type="match status" value="14"/>
</dbReference>
<dbReference type="OrthoDB" id="6491773at2759"/>
<dbReference type="PRINTS" id="PR00205">
    <property type="entry name" value="CADHERIN"/>
</dbReference>
<keyword evidence="2 8" id="KW-0812">Transmembrane</keyword>
<dbReference type="CDD" id="cd11304">
    <property type="entry name" value="Cadherin_repeat"/>
    <property type="match status" value="14"/>
</dbReference>